<evidence type="ECO:0000256" key="1">
    <source>
        <dbReference type="ARBA" id="ARBA00023015"/>
    </source>
</evidence>
<dbReference type="SUPFAM" id="SSF46689">
    <property type="entry name" value="Homeodomain-like"/>
    <property type="match status" value="1"/>
</dbReference>
<dbReference type="AlphaFoldDB" id="A0A975NH86"/>
<dbReference type="InterPro" id="IPR009057">
    <property type="entry name" value="Homeodomain-like_sf"/>
</dbReference>
<sequence>MIHSTKQRLIDAGLRMLLEQGYNSLGIQALLTATETPKGSFYHHFKDKEDFALQVIDAYIAEVHAALDACLRDPERPPLARVRHFFEQTQQKYQEDGYLGCLMGGLGQELSGVSEVFRRKIEWCFSSIAERLATCLDEARRRGEIPTGCDVRQMADLLVDCWEGAALRSRLRRSPASLNAMLDFCIRSVAAG</sequence>
<dbReference type="SUPFAM" id="SSF48498">
    <property type="entry name" value="Tetracyclin repressor-like, C-terminal domain"/>
    <property type="match status" value="1"/>
</dbReference>
<evidence type="ECO:0000259" key="5">
    <source>
        <dbReference type="PROSITE" id="PS50977"/>
    </source>
</evidence>
<feature type="DNA-binding region" description="H-T-H motif" evidence="4">
    <location>
        <begin position="26"/>
        <end position="45"/>
    </location>
</feature>
<evidence type="ECO:0000256" key="4">
    <source>
        <dbReference type="PROSITE-ProRule" id="PRU00335"/>
    </source>
</evidence>
<dbReference type="Pfam" id="PF00440">
    <property type="entry name" value="TetR_N"/>
    <property type="match status" value="1"/>
</dbReference>
<name>A0A975NH86_9BRAD</name>
<evidence type="ECO:0000313" key="6">
    <source>
        <dbReference type="EMBL" id="QWG14119.1"/>
    </source>
</evidence>
<feature type="domain" description="HTH tetR-type" evidence="5">
    <location>
        <begin position="3"/>
        <end position="63"/>
    </location>
</feature>
<dbReference type="RefSeq" id="WP_215622759.1">
    <property type="nucleotide sequence ID" value="NZ_CP076134.1"/>
</dbReference>
<dbReference type="InterPro" id="IPR011075">
    <property type="entry name" value="TetR_C"/>
</dbReference>
<keyword evidence="3" id="KW-0804">Transcription</keyword>
<dbReference type="PRINTS" id="PR00455">
    <property type="entry name" value="HTHTETR"/>
</dbReference>
<dbReference type="Gene3D" id="1.10.357.10">
    <property type="entry name" value="Tetracycline Repressor, domain 2"/>
    <property type="match status" value="1"/>
</dbReference>
<protein>
    <submittedName>
        <fullName evidence="6">TetR/AcrR family transcriptional regulator</fullName>
    </submittedName>
</protein>
<dbReference type="GO" id="GO:0003677">
    <property type="term" value="F:DNA binding"/>
    <property type="evidence" value="ECO:0007669"/>
    <property type="project" value="UniProtKB-UniRule"/>
</dbReference>
<dbReference type="PANTHER" id="PTHR47506">
    <property type="entry name" value="TRANSCRIPTIONAL REGULATORY PROTEIN"/>
    <property type="match status" value="1"/>
</dbReference>
<keyword evidence="2 4" id="KW-0238">DNA-binding</keyword>
<dbReference type="PROSITE" id="PS50977">
    <property type="entry name" value="HTH_TETR_2"/>
    <property type="match status" value="1"/>
</dbReference>
<evidence type="ECO:0000256" key="3">
    <source>
        <dbReference type="ARBA" id="ARBA00023163"/>
    </source>
</evidence>
<evidence type="ECO:0000313" key="7">
    <source>
        <dbReference type="Proteomes" id="UP000680839"/>
    </source>
</evidence>
<dbReference type="InterPro" id="IPR001647">
    <property type="entry name" value="HTH_TetR"/>
</dbReference>
<gene>
    <name evidence="6" type="ORF">KMZ29_05325</name>
</gene>
<keyword evidence="1" id="KW-0805">Transcription regulation</keyword>
<dbReference type="PANTHER" id="PTHR47506:SF6">
    <property type="entry name" value="HTH-TYPE TRANSCRIPTIONAL REPRESSOR NEMR"/>
    <property type="match status" value="1"/>
</dbReference>
<dbReference type="Pfam" id="PF16925">
    <property type="entry name" value="TetR_C_13"/>
    <property type="match status" value="1"/>
</dbReference>
<reference evidence="6" key="1">
    <citation type="submission" date="2021-06" db="EMBL/GenBank/DDBJ databases">
        <title>Bradyrhizobium sp. S2-20-1 Genome sequencing.</title>
        <authorList>
            <person name="Jin L."/>
        </authorList>
    </citation>
    <scope>NUCLEOTIDE SEQUENCE</scope>
    <source>
        <strain evidence="6">S2-20-1</strain>
    </source>
</reference>
<dbReference type="EMBL" id="CP076134">
    <property type="protein sequence ID" value="QWG14119.1"/>
    <property type="molecule type" value="Genomic_DNA"/>
</dbReference>
<organism evidence="6 7">
    <name type="scientific">Bradyrhizobium sediminis</name>
    <dbReference type="NCBI Taxonomy" id="2840469"/>
    <lineage>
        <taxon>Bacteria</taxon>
        <taxon>Pseudomonadati</taxon>
        <taxon>Pseudomonadota</taxon>
        <taxon>Alphaproteobacteria</taxon>
        <taxon>Hyphomicrobiales</taxon>
        <taxon>Nitrobacteraceae</taxon>
        <taxon>Bradyrhizobium</taxon>
    </lineage>
</organism>
<accession>A0A975NH86</accession>
<proteinExistence type="predicted"/>
<dbReference type="InterPro" id="IPR036271">
    <property type="entry name" value="Tet_transcr_reg_TetR-rel_C_sf"/>
</dbReference>
<evidence type="ECO:0000256" key="2">
    <source>
        <dbReference type="ARBA" id="ARBA00023125"/>
    </source>
</evidence>
<dbReference type="Proteomes" id="UP000680839">
    <property type="component" value="Chromosome"/>
</dbReference>